<proteinExistence type="predicted"/>
<dbReference type="InterPro" id="IPR036737">
    <property type="entry name" value="OmpA-like_sf"/>
</dbReference>
<evidence type="ECO:0000259" key="2">
    <source>
        <dbReference type="Pfam" id="PF00691"/>
    </source>
</evidence>
<dbReference type="SUPFAM" id="SSF103088">
    <property type="entry name" value="OmpA-like"/>
    <property type="match status" value="1"/>
</dbReference>
<dbReference type="InterPro" id="IPR011990">
    <property type="entry name" value="TPR-like_helical_dom_sf"/>
</dbReference>
<accession>A0A9D7HQY9</accession>
<protein>
    <submittedName>
        <fullName evidence="3">OmpA family protein</fullName>
    </submittedName>
</protein>
<name>A0A9D7HQY9_9PROT</name>
<dbReference type="EMBL" id="JADJEV010000003">
    <property type="protein sequence ID" value="MBK6972926.1"/>
    <property type="molecule type" value="Genomic_DNA"/>
</dbReference>
<comment type="caution">
    <text evidence="3">The sequence shown here is derived from an EMBL/GenBank/DDBJ whole genome shotgun (WGS) entry which is preliminary data.</text>
</comment>
<gene>
    <name evidence="3" type="ORF">IPH26_08180</name>
</gene>
<organism evidence="3 4">
    <name type="scientific">Candidatus Methylophosphatis roskildensis</name>
    <dbReference type="NCBI Taxonomy" id="2899263"/>
    <lineage>
        <taxon>Bacteria</taxon>
        <taxon>Pseudomonadati</taxon>
        <taxon>Pseudomonadota</taxon>
        <taxon>Betaproteobacteria</taxon>
        <taxon>Nitrosomonadales</taxon>
        <taxon>Sterolibacteriaceae</taxon>
        <taxon>Candidatus Methylophosphatis</taxon>
    </lineage>
</organism>
<feature type="region of interest" description="Disordered" evidence="1">
    <location>
        <begin position="32"/>
        <end position="56"/>
    </location>
</feature>
<dbReference type="Proteomes" id="UP000807785">
    <property type="component" value="Unassembled WGS sequence"/>
</dbReference>
<reference evidence="3" key="1">
    <citation type="submission" date="2020-10" db="EMBL/GenBank/DDBJ databases">
        <title>Connecting structure to function with the recovery of over 1000 high-quality activated sludge metagenome-assembled genomes encoding full-length rRNA genes using long-read sequencing.</title>
        <authorList>
            <person name="Singleton C.M."/>
            <person name="Petriglieri F."/>
            <person name="Kristensen J.M."/>
            <person name="Kirkegaard R.H."/>
            <person name="Michaelsen T.Y."/>
            <person name="Andersen M.H."/>
            <person name="Karst S.M."/>
            <person name="Dueholm M.S."/>
            <person name="Nielsen P.H."/>
            <person name="Albertsen M."/>
        </authorList>
    </citation>
    <scope>NUCLEOTIDE SEQUENCE</scope>
    <source>
        <strain evidence="3">Bjer_18-Q3-R1-45_BAT3C.347</strain>
    </source>
</reference>
<dbReference type="InterPro" id="IPR006665">
    <property type="entry name" value="OmpA-like"/>
</dbReference>
<evidence type="ECO:0000313" key="4">
    <source>
        <dbReference type="Proteomes" id="UP000807785"/>
    </source>
</evidence>
<evidence type="ECO:0000313" key="3">
    <source>
        <dbReference type="EMBL" id="MBK6972926.1"/>
    </source>
</evidence>
<dbReference type="Gene3D" id="1.25.40.10">
    <property type="entry name" value="Tetratricopeptide repeat domain"/>
    <property type="match status" value="1"/>
</dbReference>
<dbReference type="Pfam" id="PF00691">
    <property type="entry name" value="OmpA"/>
    <property type="match status" value="1"/>
</dbReference>
<sequence length="461" mass="49270">MNPSHPTHGPYPSLLRYAAVIVAASALVACGNPSARPSAEPAGKPSTKAPGASDPRGLALKEAAAPAAPTAAPAAATAAPAAPAAPPSPPPIMAFEDAVQFAANNLFAKADLPVNRGIGDRYPLVIDPLVDGNSGVQSTATQTMETRISALVKSSFPKFELKPFNSENLVRGPLLFIGTFTPVDMEGKNAGPREWYRVCLALVDLRSGLIISKGFARASPQGIDHTPTAFFLDSPAWAPDPATQGYVKTCQGTKASDPINPVYLDRVFAAAQINEGMQAYSAGRYDEALDIYRGVLRGGAGDQLRVHNGIYLSSWKLGRRDEAMKAFAKLVDFGLGQNRLGIKFLFRPGSTQFWSDKEINGPYDLWLRQIATTAAQRSSCVEVSGHTSRTGSEPINDRLSLMRAQHISQRLASDAPQLRPRLVSIGKGWHENIIGIGTDDSRDILDRRVEFRVSPCSAATS</sequence>
<evidence type="ECO:0000256" key="1">
    <source>
        <dbReference type="SAM" id="MobiDB-lite"/>
    </source>
</evidence>
<dbReference type="Gene3D" id="3.30.1330.60">
    <property type="entry name" value="OmpA-like domain"/>
    <property type="match status" value="1"/>
</dbReference>
<feature type="domain" description="OmpA-like" evidence="2">
    <location>
        <begin position="346"/>
        <end position="441"/>
    </location>
</feature>
<dbReference type="AlphaFoldDB" id="A0A9D7HQY9"/>
<dbReference type="SUPFAM" id="SSF48452">
    <property type="entry name" value="TPR-like"/>
    <property type="match status" value="1"/>
</dbReference>